<dbReference type="GO" id="GO:0052689">
    <property type="term" value="F:carboxylic ester hydrolase activity"/>
    <property type="evidence" value="ECO:0007669"/>
    <property type="project" value="UniProtKB-KW"/>
</dbReference>
<keyword evidence="3" id="KW-0378">Hydrolase</keyword>
<feature type="domain" description="Carboxylesterase type B" evidence="6">
    <location>
        <begin position="23"/>
        <end position="187"/>
    </location>
</feature>
<evidence type="ECO:0000313" key="8">
    <source>
        <dbReference type="Proteomes" id="UP001231518"/>
    </source>
</evidence>
<dbReference type="Proteomes" id="UP001231518">
    <property type="component" value="Chromosome 23"/>
</dbReference>
<organism evidence="7 8">
    <name type="scientific">Mythimna separata</name>
    <name type="common">Oriental armyworm</name>
    <name type="synonym">Pseudaletia separata</name>
    <dbReference type="NCBI Taxonomy" id="271217"/>
    <lineage>
        <taxon>Eukaryota</taxon>
        <taxon>Metazoa</taxon>
        <taxon>Ecdysozoa</taxon>
        <taxon>Arthropoda</taxon>
        <taxon>Hexapoda</taxon>
        <taxon>Insecta</taxon>
        <taxon>Pterygota</taxon>
        <taxon>Neoptera</taxon>
        <taxon>Endopterygota</taxon>
        <taxon>Lepidoptera</taxon>
        <taxon>Glossata</taxon>
        <taxon>Ditrysia</taxon>
        <taxon>Noctuoidea</taxon>
        <taxon>Noctuidae</taxon>
        <taxon>Noctuinae</taxon>
        <taxon>Hadenini</taxon>
        <taxon>Mythimna</taxon>
    </lineage>
</organism>
<gene>
    <name evidence="7" type="ORF">PYW07_009318</name>
</gene>
<protein>
    <recommendedName>
        <fullName evidence="6">Carboxylesterase type B domain-containing protein</fullName>
    </recommendedName>
</protein>
<dbReference type="Pfam" id="PF00135">
    <property type="entry name" value="COesterase"/>
    <property type="match status" value="2"/>
</dbReference>
<keyword evidence="2" id="KW-0719">Serine esterase</keyword>
<proteinExistence type="inferred from homology"/>
<feature type="domain" description="Carboxylesterase type B" evidence="6">
    <location>
        <begin position="237"/>
        <end position="322"/>
    </location>
</feature>
<evidence type="ECO:0000256" key="2">
    <source>
        <dbReference type="ARBA" id="ARBA00022487"/>
    </source>
</evidence>
<comment type="caution">
    <text evidence="7">The sequence shown here is derived from an EMBL/GenBank/DDBJ whole genome shotgun (WGS) entry which is preliminary data.</text>
</comment>
<dbReference type="Gene3D" id="3.40.50.1820">
    <property type="entry name" value="alpha/beta hydrolase"/>
    <property type="match status" value="2"/>
</dbReference>
<dbReference type="PANTHER" id="PTHR43142:SF1">
    <property type="entry name" value="CARBOXYLIC ESTER HYDROLASE"/>
    <property type="match status" value="1"/>
</dbReference>
<evidence type="ECO:0000313" key="7">
    <source>
        <dbReference type="EMBL" id="KAJ8709952.1"/>
    </source>
</evidence>
<dbReference type="InterPro" id="IPR029058">
    <property type="entry name" value="AB_hydrolase_fold"/>
</dbReference>
<evidence type="ECO:0000256" key="1">
    <source>
        <dbReference type="ARBA" id="ARBA00005964"/>
    </source>
</evidence>
<dbReference type="InterPro" id="IPR019819">
    <property type="entry name" value="Carboxylesterase_B_CS"/>
</dbReference>
<dbReference type="PROSITE" id="PS00941">
    <property type="entry name" value="CARBOXYLESTERASE_B_2"/>
    <property type="match status" value="1"/>
</dbReference>
<feature type="chain" id="PRO_5042125095" description="Carboxylesterase type B domain-containing protein" evidence="5">
    <location>
        <begin position="19"/>
        <end position="334"/>
    </location>
</feature>
<keyword evidence="4" id="KW-0325">Glycoprotein</keyword>
<dbReference type="AlphaFoldDB" id="A0AAD7YBC1"/>
<evidence type="ECO:0000259" key="6">
    <source>
        <dbReference type="Pfam" id="PF00135"/>
    </source>
</evidence>
<evidence type="ECO:0000256" key="4">
    <source>
        <dbReference type="ARBA" id="ARBA00023180"/>
    </source>
</evidence>
<sequence length="334" mass="37446">MMFLRSVISLCLALSVTSSTVVQVRVNEGILEGELVDNEYGGTYFSFLGIPYAQPPVGDLRFKAPQPSTPWEGVRNAKEFGSKCTQYELFVDDDKGTRSGDEDCLYLNVYTPDVQPDKPLPVMFWIHGGGFVSGSGQDDEYGPKLLVRKDVILVTINYRLEVLGFLCLDTEEVPGNAGLKDQVLALNVADEKDFGNNERFFYGDMVDAVANNVHEGVDIMIGYTADEGHLVGDRPVVAHADDLLYLFSARYQPIIDMNSVEFKHVEIVTKLWTDFARYGNPTPDDSLDAKWSPYTLERQEYLDLGNELKSGNAPDEEEINFWENLLTSFGQKLY</sequence>
<dbReference type="PANTHER" id="PTHR43142">
    <property type="entry name" value="CARBOXYLIC ESTER HYDROLASE"/>
    <property type="match status" value="1"/>
</dbReference>
<feature type="signal peptide" evidence="5">
    <location>
        <begin position="1"/>
        <end position="18"/>
    </location>
</feature>
<keyword evidence="5" id="KW-0732">Signal</keyword>
<accession>A0AAD7YBC1</accession>
<name>A0AAD7YBC1_MYTSE</name>
<reference evidence="7" key="1">
    <citation type="submission" date="2023-03" db="EMBL/GenBank/DDBJ databases">
        <title>Chromosome-level genomes of two armyworms, Mythimna separata and Mythimna loreyi, provide insights into the biosynthesis and reception of sex pheromones.</title>
        <authorList>
            <person name="Zhao H."/>
        </authorList>
    </citation>
    <scope>NUCLEOTIDE SEQUENCE</scope>
    <source>
        <strain evidence="7">BeijingLab</strain>
        <tissue evidence="7">Pupa</tissue>
    </source>
</reference>
<comment type="similarity">
    <text evidence="1">Belongs to the type-B carboxylesterase/lipase family.</text>
</comment>
<dbReference type="EMBL" id="JARGEI010000023">
    <property type="protein sequence ID" value="KAJ8709952.1"/>
    <property type="molecule type" value="Genomic_DNA"/>
</dbReference>
<evidence type="ECO:0000256" key="3">
    <source>
        <dbReference type="ARBA" id="ARBA00022801"/>
    </source>
</evidence>
<evidence type="ECO:0000256" key="5">
    <source>
        <dbReference type="SAM" id="SignalP"/>
    </source>
</evidence>
<dbReference type="InterPro" id="IPR002018">
    <property type="entry name" value="CarbesteraseB"/>
</dbReference>
<dbReference type="SUPFAM" id="SSF53474">
    <property type="entry name" value="alpha/beta-Hydrolases"/>
    <property type="match status" value="1"/>
</dbReference>
<keyword evidence="8" id="KW-1185">Reference proteome</keyword>